<accession>A0A8H5EY04</accession>
<name>A0A8H5EY04_9AGAR</name>
<feature type="region of interest" description="Disordered" evidence="1">
    <location>
        <begin position="57"/>
        <end position="98"/>
    </location>
</feature>
<evidence type="ECO:0000256" key="1">
    <source>
        <dbReference type="SAM" id="MobiDB-lite"/>
    </source>
</evidence>
<keyword evidence="3" id="KW-1185">Reference proteome</keyword>
<dbReference type="Proteomes" id="UP000567179">
    <property type="component" value="Unassembled WGS sequence"/>
</dbReference>
<protein>
    <submittedName>
        <fullName evidence="2">Uncharacterized protein</fullName>
    </submittedName>
</protein>
<dbReference type="AlphaFoldDB" id="A0A8H5EY04"/>
<proteinExistence type="predicted"/>
<evidence type="ECO:0000313" key="2">
    <source>
        <dbReference type="EMBL" id="KAF5316198.1"/>
    </source>
</evidence>
<sequence length="98" mass="10675">MGFLSFNVSYFLLPPKHVRLPGEAVSSPPASPTKAEKVRRATSMRFPARDNTLSARAGRSFRSLVGRKGSIPPALQKGKAREQRPMSEAYSSDSVTVV</sequence>
<dbReference type="EMBL" id="JAACJJ010000042">
    <property type="protein sequence ID" value="KAF5316198.1"/>
    <property type="molecule type" value="Genomic_DNA"/>
</dbReference>
<gene>
    <name evidence="2" type="ORF">D9619_006273</name>
</gene>
<evidence type="ECO:0000313" key="3">
    <source>
        <dbReference type="Proteomes" id="UP000567179"/>
    </source>
</evidence>
<reference evidence="2 3" key="1">
    <citation type="journal article" date="2020" name="ISME J.">
        <title>Uncovering the hidden diversity of litter-decomposition mechanisms in mushroom-forming fungi.</title>
        <authorList>
            <person name="Floudas D."/>
            <person name="Bentzer J."/>
            <person name="Ahren D."/>
            <person name="Johansson T."/>
            <person name="Persson P."/>
            <person name="Tunlid A."/>
        </authorList>
    </citation>
    <scope>NUCLEOTIDE SEQUENCE [LARGE SCALE GENOMIC DNA]</scope>
    <source>
        <strain evidence="2 3">CBS 101986</strain>
    </source>
</reference>
<organism evidence="2 3">
    <name type="scientific">Psilocybe cf. subviscida</name>
    <dbReference type="NCBI Taxonomy" id="2480587"/>
    <lineage>
        <taxon>Eukaryota</taxon>
        <taxon>Fungi</taxon>
        <taxon>Dikarya</taxon>
        <taxon>Basidiomycota</taxon>
        <taxon>Agaricomycotina</taxon>
        <taxon>Agaricomycetes</taxon>
        <taxon>Agaricomycetidae</taxon>
        <taxon>Agaricales</taxon>
        <taxon>Agaricineae</taxon>
        <taxon>Strophariaceae</taxon>
        <taxon>Psilocybe</taxon>
    </lineage>
</organism>
<comment type="caution">
    <text evidence="2">The sequence shown here is derived from an EMBL/GenBank/DDBJ whole genome shotgun (WGS) entry which is preliminary data.</text>
</comment>
<feature type="compositionally biased region" description="Polar residues" evidence="1">
    <location>
        <begin position="89"/>
        <end position="98"/>
    </location>
</feature>